<protein>
    <recommendedName>
        <fullName evidence="5">ANK_REP_REGION domain-containing protein</fullName>
    </recommendedName>
</protein>
<evidence type="ECO:0000256" key="2">
    <source>
        <dbReference type="ARBA" id="ARBA00023043"/>
    </source>
</evidence>
<feature type="non-terminal residue" evidence="3">
    <location>
        <position position="1"/>
    </location>
</feature>
<proteinExistence type="predicted"/>
<evidence type="ECO:0000313" key="3">
    <source>
        <dbReference type="EMBL" id="CAF5148033.1"/>
    </source>
</evidence>
<dbReference type="Pfam" id="PF12796">
    <property type="entry name" value="Ank_2"/>
    <property type="match status" value="1"/>
</dbReference>
<dbReference type="PANTHER" id="PTHR24180">
    <property type="entry name" value="CYCLIN-DEPENDENT KINASE INHIBITOR 2C-RELATED"/>
    <property type="match status" value="1"/>
</dbReference>
<evidence type="ECO:0008006" key="5">
    <source>
        <dbReference type="Google" id="ProtNLM"/>
    </source>
</evidence>
<keyword evidence="2" id="KW-0040">ANK repeat</keyword>
<evidence type="ECO:0000256" key="1">
    <source>
        <dbReference type="ARBA" id="ARBA00022737"/>
    </source>
</evidence>
<dbReference type="Proteomes" id="UP000681967">
    <property type="component" value="Unassembled WGS sequence"/>
</dbReference>
<dbReference type="SMART" id="SM00248">
    <property type="entry name" value="ANK"/>
    <property type="match status" value="2"/>
</dbReference>
<name>A0A8S3G0R3_9BILA</name>
<dbReference type="Gene3D" id="1.25.40.20">
    <property type="entry name" value="Ankyrin repeat-containing domain"/>
    <property type="match status" value="1"/>
</dbReference>
<dbReference type="InterPro" id="IPR002110">
    <property type="entry name" value="Ankyrin_rpt"/>
</dbReference>
<reference evidence="3" key="1">
    <citation type="submission" date="2021-02" db="EMBL/GenBank/DDBJ databases">
        <authorList>
            <person name="Nowell W R."/>
        </authorList>
    </citation>
    <scope>NUCLEOTIDE SEQUENCE</scope>
</reference>
<accession>A0A8S3G0R3</accession>
<dbReference type="InterPro" id="IPR036770">
    <property type="entry name" value="Ankyrin_rpt-contain_sf"/>
</dbReference>
<dbReference type="PANTHER" id="PTHR24180:SF45">
    <property type="entry name" value="POLY [ADP-RIBOSE] POLYMERASE TANKYRASE"/>
    <property type="match status" value="1"/>
</dbReference>
<gene>
    <name evidence="3" type="ORF">BYL167_LOCUS71651</name>
</gene>
<organism evidence="3 4">
    <name type="scientific">Rotaria magnacalcarata</name>
    <dbReference type="NCBI Taxonomy" id="392030"/>
    <lineage>
        <taxon>Eukaryota</taxon>
        <taxon>Metazoa</taxon>
        <taxon>Spiralia</taxon>
        <taxon>Gnathifera</taxon>
        <taxon>Rotifera</taxon>
        <taxon>Eurotatoria</taxon>
        <taxon>Bdelloidea</taxon>
        <taxon>Philodinida</taxon>
        <taxon>Philodinidae</taxon>
        <taxon>Rotaria</taxon>
    </lineage>
</organism>
<dbReference type="AlphaFoldDB" id="A0A8S3G0R3"/>
<keyword evidence="1" id="KW-0677">Repeat</keyword>
<dbReference type="EMBL" id="CAJOBH010255997">
    <property type="protein sequence ID" value="CAF5148033.1"/>
    <property type="molecule type" value="Genomic_DNA"/>
</dbReference>
<sequence length="115" mass="12972">KHSCLLDHQTNTFHETPLHLLSSLNPMILSSDVISGMCRVAQLMLEYGADTNKKDSQGNTCLHRAILANNFDVFQELLKSPNVSLNERNMDDHVPLWFALQQAEQKQSYIGSTSE</sequence>
<dbReference type="InterPro" id="IPR051637">
    <property type="entry name" value="Ank_repeat_dom-contain_49"/>
</dbReference>
<comment type="caution">
    <text evidence="3">The sequence shown here is derived from an EMBL/GenBank/DDBJ whole genome shotgun (WGS) entry which is preliminary data.</text>
</comment>
<evidence type="ECO:0000313" key="4">
    <source>
        <dbReference type="Proteomes" id="UP000681967"/>
    </source>
</evidence>
<dbReference type="SUPFAM" id="SSF48403">
    <property type="entry name" value="Ankyrin repeat"/>
    <property type="match status" value="1"/>
</dbReference>